<name>A0A371I7J0_MUCPR</name>
<dbReference type="OrthoDB" id="1414623at2759"/>
<organism evidence="1 2">
    <name type="scientific">Mucuna pruriens</name>
    <name type="common">Velvet bean</name>
    <name type="synonym">Dolichos pruriens</name>
    <dbReference type="NCBI Taxonomy" id="157652"/>
    <lineage>
        <taxon>Eukaryota</taxon>
        <taxon>Viridiplantae</taxon>
        <taxon>Streptophyta</taxon>
        <taxon>Embryophyta</taxon>
        <taxon>Tracheophyta</taxon>
        <taxon>Spermatophyta</taxon>
        <taxon>Magnoliopsida</taxon>
        <taxon>eudicotyledons</taxon>
        <taxon>Gunneridae</taxon>
        <taxon>Pentapetalae</taxon>
        <taxon>rosids</taxon>
        <taxon>fabids</taxon>
        <taxon>Fabales</taxon>
        <taxon>Fabaceae</taxon>
        <taxon>Papilionoideae</taxon>
        <taxon>50 kb inversion clade</taxon>
        <taxon>NPAAA clade</taxon>
        <taxon>indigoferoid/millettioid clade</taxon>
        <taxon>Phaseoleae</taxon>
        <taxon>Mucuna</taxon>
    </lineage>
</organism>
<feature type="non-terminal residue" evidence="1">
    <location>
        <position position="1"/>
    </location>
</feature>
<sequence>MKDEIKFMQDNDVWDLFELSEGAKPIVVNGYLKPRRILRVILRDIISIVTIIRESSTKLKFIDIKFLVVKERVKNKQISIEHIGTSFMLVDPLTKGLIPKVFHEHTTHTGMVPYDTLVQ</sequence>
<evidence type="ECO:0000313" key="2">
    <source>
        <dbReference type="Proteomes" id="UP000257109"/>
    </source>
</evidence>
<dbReference type="EMBL" id="QJKJ01000734">
    <property type="protein sequence ID" value="RDY10988.1"/>
    <property type="molecule type" value="Genomic_DNA"/>
</dbReference>
<proteinExistence type="predicted"/>
<gene>
    <name evidence="1" type="ORF">CR513_04415</name>
</gene>
<protein>
    <submittedName>
        <fullName evidence="1">Uncharacterized protein</fullName>
    </submittedName>
</protein>
<dbReference type="Proteomes" id="UP000257109">
    <property type="component" value="Unassembled WGS sequence"/>
</dbReference>
<comment type="caution">
    <text evidence="1">The sequence shown here is derived from an EMBL/GenBank/DDBJ whole genome shotgun (WGS) entry which is preliminary data.</text>
</comment>
<accession>A0A371I7J0</accession>
<keyword evidence="2" id="KW-1185">Reference proteome</keyword>
<evidence type="ECO:0000313" key="1">
    <source>
        <dbReference type="EMBL" id="RDY10988.1"/>
    </source>
</evidence>
<reference evidence="1" key="1">
    <citation type="submission" date="2018-05" db="EMBL/GenBank/DDBJ databases">
        <title>Draft genome of Mucuna pruriens seed.</title>
        <authorList>
            <person name="Nnadi N.E."/>
            <person name="Vos R."/>
            <person name="Hasami M.H."/>
            <person name="Devisetty U.K."/>
            <person name="Aguiy J.C."/>
        </authorList>
    </citation>
    <scope>NUCLEOTIDE SEQUENCE [LARGE SCALE GENOMIC DNA]</scope>
    <source>
        <strain evidence="1">JCA_2017</strain>
    </source>
</reference>
<dbReference type="AlphaFoldDB" id="A0A371I7J0"/>